<dbReference type="OrthoDB" id="9808367at2"/>
<dbReference type="GO" id="GO:0040029">
    <property type="term" value="P:epigenetic regulation of gene expression"/>
    <property type="evidence" value="ECO:0007669"/>
    <property type="project" value="TreeGrafter"/>
</dbReference>
<comment type="similarity">
    <text evidence="2">Belongs to the histone deacetylase family.</text>
</comment>
<dbReference type="InterPro" id="IPR023801">
    <property type="entry name" value="His_deacetylse_dom"/>
</dbReference>
<evidence type="ECO:0000313" key="8">
    <source>
        <dbReference type="Proteomes" id="UP000320390"/>
    </source>
</evidence>
<dbReference type="EMBL" id="CP036434">
    <property type="protein sequence ID" value="QDV08336.1"/>
    <property type="molecule type" value="Genomic_DNA"/>
</dbReference>
<dbReference type="Gene3D" id="3.40.800.20">
    <property type="entry name" value="Histone deacetylase domain"/>
    <property type="match status" value="1"/>
</dbReference>
<dbReference type="InterPro" id="IPR016181">
    <property type="entry name" value="Acyl_CoA_acyltransferase"/>
</dbReference>
<organism evidence="7 8">
    <name type="scientific">Saltatorellus ferox</name>
    <dbReference type="NCBI Taxonomy" id="2528018"/>
    <lineage>
        <taxon>Bacteria</taxon>
        <taxon>Pseudomonadati</taxon>
        <taxon>Planctomycetota</taxon>
        <taxon>Planctomycetia</taxon>
        <taxon>Planctomycetia incertae sedis</taxon>
        <taxon>Saltatorellus</taxon>
    </lineage>
</organism>
<dbReference type="PANTHER" id="PTHR10625:SF17">
    <property type="entry name" value="HISTONE DEACETYLASE 8"/>
    <property type="match status" value="1"/>
</dbReference>
<dbReference type="Gene3D" id="3.40.630.30">
    <property type="match status" value="1"/>
</dbReference>
<dbReference type="InterPro" id="IPR037138">
    <property type="entry name" value="His_deacetylse_dom_sf"/>
</dbReference>
<dbReference type="InterPro" id="IPR000182">
    <property type="entry name" value="GNAT_dom"/>
</dbReference>
<accession>A0A518EW73</accession>
<sequence length="590" mass="65014">MFRIRHITDVTLPTNQEEIAEVQAILRMRFTGLPAHEIDGLPDKIANPLAHKLSTFLLVADDLRGNLKGFALMSYAPDLDFWILDFVATGRALKGSGIGGALYTHARKMASEKPSAGLFMECLPDDPADCEDPASARENAARLKFYERYGARPIVGTGYETPISPGDKDLPHLVWDDLDSGEPLRRDRFRDIVRAILERKYEHLCTPEYIQGVVDSVTDDPVRIREPRYTKPARAASVSAAKAPEVSAEDRIVLVVNEKHDIHHVRERGYVESPIRVRSILKGLDATPDHFWRIPARDYPMSHIRAVHDDRLVNYLEKACASVEPGKSIYPYVFPVRNNTRPPKDLGYAAGYYCIDTFTPLNQNAFLAARGAVNCTLTAADAILSDARLAYSLVRPPGHHAERSTFGGFCYFCNGAVAAHYLSGFGRVAMLDLDYHHGNGQQDIFYSRPDVLTVSIHGHPSFAYPFFTGFEDEVGESTGTGFNLNLPLPEVVDGPRYLKAVKKALARIQEFAPRFLVLSMGFDTGKGDPTGTWTLAPADFEAIGLALGATGWPILVVQEGGYRTTSLPANARAFFSGLHAAATARPAGSR</sequence>
<evidence type="ECO:0000256" key="4">
    <source>
        <dbReference type="ARBA" id="ARBA00022801"/>
    </source>
</evidence>
<gene>
    <name evidence="7" type="primary">aphA</name>
    <name evidence="7" type="ORF">Poly30_38740</name>
</gene>
<name>A0A518EW73_9BACT</name>
<keyword evidence="4 7" id="KW-0378">Hydrolase</keyword>
<keyword evidence="8" id="KW-1185">Reference proteome</keyword>
<dbReference type="AlphaFoldDB" id="A0A518EW73"/>
<proteinExistence type="inferred from homology"/>
<dbReference type="RefSeq" id="WP_145200806.1">
    <property type="nucleotide sequence ID" value="NZ_CP036434.1"/>
</dbReference>
<evidence type="ECO:0000256" key="5">
    <source>
        <dbReference type="ARBA" id="ARBA00022833"/>
    </source>
</evidence>
<evidence type="ECO:0000256" key="3">
    <source>
        <dbReference type="ARBA" id="ARBA00022723"/>
    </source>
</evidence>
<comment type="cofactor">
    <cofactor evidence="1">
        <name>Zn(2+)</name>
        <dbReference type="ChEBI" id="CHEBI:29105"/>
    </cofactor>
</comment>
<evidence type="ECO:0000313" key="7">
    <source>
        <dbReference type="EMBL" id="QDV08336.1"/>
    </source>
</evidence>
<dbReference type="SUPFAM" id="SSF55729">
    <property type="entry name" value="Acyl-CoA N-acyltransferases (Nat)"/>
    <property type="match status" value="1"/>
</dbReference>
<dbReference type="CDD" id="cd10001">
    <property type="entry name" value="HDAC_classII_APAH"/>
    <property type="match status" value="1"/>
</dbReference>
<dbReference type="InterPro" id="IPR000286">
    <property type="entry name" value="HDACs"/>
</dbReference>
<dbReference type="GO" id="GO:0016747">
    <property type="term" value="F:acyltransferase activity, transferring groups other than amino-acyl groups"/>
    <property type="evidence" value="ECO:0007669"/>
    <property type="project" value="InterPro"/>
</dbReference>
<evidence type="ECO:0000259" key="6">
    <source>
        <dbReference type="PROSITE" id="PS51186"/>
    </source>
</evidence>
<protein>
    <submittedName>
        <fullName evidence="7">Acetylpolyamine aminohydrolase</fullName>
    </submittedName>
</protein>
<dbReference type="GO" id="GO:0046872">
    <property type="term" value="F:metal ion binding"/>
    <property type="evidence" value="ECO:0007669"/>
    <property type="project" value="UniProtKB-KW"/>
</dbReference>
<dbReference type="InterPro" id="IPR023696">
    <property type="entry name" value="Ureohydrolase_dom_sf"/>
</dbReference>
<dbReference type="Proteomes" id="UP000320390">
    <property type="component" value="Chromosome"/>
</dbReference>
<keyword evidence="3" id="KW-0479">Metal-binding</keyword>
<dbReference type="PROSITE" id="PS51186">
    <property type="entry name" value="GNAT"/>
    <property type="match status" value="1"/>
</dbReference>
<dbReference type="SUPFAM" id="SSF52768">
    <property type="entry name" value="Arginase/deacetylase"/>
    <property type="match status" value="1"/>
</dbReference>
<dbReference type="PRINTS" id="PR01270">
    <property type="entry name" value="HDASUPER"/>
</dbReference>
<reference evidence="7 8" key="1">
    <citation type="submission" date="2019-02" db="EMBL/GenBank/DDBJ databases">
        <title>Deep-cultivation of Planctomycetes and their phenomic and genomic characterization uncovers novel biology.</title>
        <authorList>
            <person name="Wiegand S."/>
            <person name="Jogler M."/>
            <person name="Boedeker C."/>
            <person name="Pinto D."/>
            <person name="Vollmers J."/>
            <person name="Rivas-Marin E."/>
            <person name="Kohn T."/>
            <person name="Peeters S.H."/>
            <person name="Heuer A."/>
            <person name="Rast P."/>
            <person name="Oberbeckmann S."/>
            <person name="Bunk B."/>
            <person name="Jeske O."/>
            <person name="Meyerdierks A."/>
            <person name="Storesund J.E."/>
            <person name="Kallscheuer N."/>
            <person name="Luecker S."/>
            <person name="Lage O.M."/>
            <person name="Pohl T."/>
            <person name="Merkel B.J."/>
            <person name="Hornburger P."/>
            <person name="Mueller R.-W."/>
            <person name="Bruemmer F."/>
            <person name="Labrenz M."/>
            <person name="Spormann A.M."/>
            <person name="Op den Camp H."/>
            <person name="Overmann J."/>
            <person name="Amann R."/>
            <person name="Jetten M.S.M."/>
            <person name="Mascher T."/>
            <person name="Medema M.H."/>
            <person name="Devos D.P."/>
            <person name="Kaster A.-K."/>
            <person name="Ovreas L."/>
            <person name="Rohde M."/>
            <person name="Galperin M.Y."/>
            <person name="Jogler C."/>
        </authorList>
    </citation>
    <scope>NUCLEOTIDE SEQUENCE [LARGE SCALE GENOMIC DNA]</scope>
    <source>
        <strain evidence="7 8">Poly30</strain>
    </source>
</reference>
<dbReference type="PANTHER" id="PTHR10625">
    <property type="entry name" value="HISTONE DEACETYLASE HDAC1-RELATED"/>
    <property type="match status" value="1"/>
</dbReference>
<dbReference type="Pfam" id="PF00850">
    <property type="entry name" value="Hist_deacetyl"/>
    <property type="match status" value="1"/>
</dbReference>
<evidence type="ECO:0000256" key="1">
    <source>
        <dbReference type="ARBA" id="ARBA00001947"/>
    </source>
</evidence>
<keyword evidence="5" id="KW-0862">Zinc</keyword>
<evidence type="ECO:0000256" key="2">
    <source>
        <dbReference type="ARBA" id="ARBA00005947"/>
    </source>
</evidence>
<feature type="domain" description="N-acetyltransferase" evidence="6">
    <location>
        <begin position="2"/>
        <end position="180"/>
    </location>
</feature>
<dbReference type="GO" id="GO:0016787">
    <property type="term" value="F:hydrolase activity"/>
    <property type="evidence" value="ECO:0007669"/>
    <property type="project" value="UniProtKB-KW"/>
</dbReference>
<dbReference type="GO" id="GO:0004407">
    <property type="term" value="F:histone deacetylase activity"/>
    <property type="evidence" value="ECO:0007669"/>
    <property type="project" value="TreeGrafter"/>
</dbReference>